<comment type="caution">
    <text evidence="1">The sequence shown here is derived from an EMBL/GenBank/DDBJ whole genome shotgun (WGS) entry which is preliminary data.</text>
</comment>
<accession>A0ACC0U3R7</accession>
<name>A0ACC0U3R7_9AGAM</name>
<sequence length="320" mass="34129">MAREWWEERQKVAWQVLSIDELLVAAIVSLRGWHASVCGVFFWVFFMNFFRWVRWRGDAQLAALRVDHDEQVALVGDPDDDVTSREWGFQSVIGTVILIVDQGERHRLESANDIHMGLVREKTVGRVLSPVSSASCTTVGSKMHCMITLCGCSGHALHTMKGRENVCSMPFHPDMGGHAVWTPKHGVNAESMGVSCATGAFGKEKVFSDYWECGSSCQITEANLTWAVAAGAAGAEMVARTAEAKRQVAVVGDGAVVMASRTGKGSGKAGVAGLAGVKTEGAKVTAVVMTGNTEAMVMAGGTGTLEVTMGKGEAYGSNGR</sequence>
<keyword evidence="2" id="KW-1185">Reference proteome</keyword>
<dbReference type="EMBL" id="JAGFNK010000173">
    <property type="protein sequence ID" value="KAI9461865.1"/>
    <property type="molecule type" value="Genomic_DNA"/>
</dbReference>
<evidence type="ECO:0000313" key="1">
    <source>
        <dbReference type="EMBL" id="KAI9461865.1"/>
    </source>
</evidence>
<protein>
    <submittedName>
        <fullName evidence="1">Uncharacterized protein</fullName>
    </submittedName>
</protein>
<gene>
    <name evidence="1" type="ORF">F5148DRAFT_1150556</name>
</gene>
<dbReference type="Proteomes" id="UP001207468">
    <property type="component" value="Unassembled WGS sequence"/>
</dbReference>
<proteinExistence type="predicted"/>
<reference evidence="1" key="1">
    <citation type="submission" date="2021-03" db="EMBL/GenBank/DDBJ databases">
        <title>Evolutionary priming and transition to the ectomycorrhizal habit in an iconic lineage of mushroom-forming fungi: is preadaptation a requirement?</title>
        <authorList>
            <consortium name="DOE Joint Genome Institute"/>
            <person name="Looney B.P."/>
            <person name="Miyauchi S."/>
            <person name="Morin E."/>
            <person name="Drula E."/>
            <person name="Courty P.E."/>
            <person name="Chicoki N."/>
            <person name="Fauchery L."/>
            <person name="Kohler A."/>
            <person name="Kuo A."/>
            <person name="LaButti K."/>
            <person name="Pangilinan J."/>
            <person name="Lipzen A."/>
            <person name="Riley R."/>
            <person name="Andreopoulos W."/>
            <person name="He G."/>
            <person name="Johnson J."/>
            <person name="Barry K.W."/>
            <person name="Grigoriev I.V."/>
            <person name="Nagy L."/>
            <person name="Hibbett D."/>
            <person name="Henrissat B."/>
            <person name="Matheny P.B."/>
            <person name="Labbe J."/>
            <person name="Martin A.F."/>
        </authorList>
    </citation>
    <scope>NUCLEOTIDE SEQUENCE</scope>
    <source>
        <strain evidence="1">BPL698</strain>
    </source>
</reference>
<organism evidence="1 2">
    <name type="scientific">Russula earlei</name>
    <dbReference type="NCBI Taxonomy" id="71964"/>
    <lineage>
        <taxon>Eukaryota</taxon>
        <taxon>Fungi</taxon>
        <taxon>Dikarya</taxon>
        <taxon>Basidiomycota</taxon>
        <taxon>Agaricomycotina</taxon>
        <taxon>Agaricomycetes</taxon>
        <taxon>Russulales</taxon>
        <taxon>Russulaceae</taxon>
        <taxon>Russula</taxon>
    </lineage>
</organism>
<evidence type="ECO:0000313" key="2">
    <source>
        <dbReference type="Proteomes" id="UP001207468"/>
    </source>
</evidence>